<dbReference type="InterPro" id="IPR008272">
    <property type="entry name" value="HB-CoA_thioesterase_AS"/>
</dbReference>
<dbReference type="PROSITE" id="PS01328">
    <property type="entry name" value="4HBCOA_THIOESTERASE"/>
    <property type="match status" value="1"/>
</dbReference>
<evidence type="ECO:0000256" key="1">
    <source>
        <dbReference type="ARBA" id="ARBA00005953"/>
    </source>
</evidence>
<keyword evidence="4" id="KW-1185">Reference proteome</keyword>
<dbReference type="SUPFAM" id="SSF54637">
    <property type="entry name" value="Thioesterase/thiol ester dehydrase-isomerase"/>
    <property type="match status" value="1"/>
</dbReference>
<name>A0A2N5N9G3_9BACL</name>
<evidence type="ECO:0000313" key="4">
    <source>
        <dbReference type="Proteomes" id="UP000234789"/>
    </source>
</evidence>
<protein>
    <submittedName>
        <fullName evidence="3">4-hydroxybenzoyl-CoA thioesterase family active site</fullName>
    </submittedName>
</protein>
<dbReference type="Pfam" id="PF13279">
    <property type="entry name" value="4HBT_2"/>
    <property type="match status" value="1"/>
</dbReference>
<proteinExistence type="inferred from homology"/>
<comment type="similarity">
    <text evidence="1">Belongs to the 4-hydroxybenzoyl-CoA thioesterase family.</text>
</comment>
<sequence length="174" mass="19593">MEQAEWTLHPLRVRYQETDAMGVVYHANYLTWFEIGRTELIRSAGYAYGRIEQEGLMLPLTDLDSQFRQPARYDDAIVVCTRVERFTPMRLGFRYQIRRLEAGAAEAALPALGEGAVRAAGEDGAGLPGELLATGGTRHVWVDRSFRPARLDRRLPELYALIRRMAPAGKEEGA</sequence>
<dbReference type="NCBIfam" id="TIGR00051">
    <property type="entry name" value="YbgC/FadM family acyl-CoA thioesterase"/>
    <property type="match status" value="1"/>
</dbReference>
<dbReference type="PANTHER" id="PTHR31793">
    <property type="entry name" value="4-HYDROXYBENZOYL-COA THIOESTERASE FAMILY MEMBER"/>
    <property type="match status" value="1"/>
</dbReference>
<dbReference type="InterPro" id="IPR050563">
    <property type="entry name" value="4-hydroxybenzoyl-CoA_TE"/>
</dbReference>
<dbReference type="InterPro" id="IPR006684">
    <property type="entry name" value="YbgC/YbaW"/>
</dbReference>
<gene>
    <name evidence="3" type="ORF">B8V81_1220</name>
</gene>
<dbReference type="GO" id="GO:0047617">
    <property type="term" value="F:fatty acyl-CoA hydrolase activity"/>
    <property type="evidence" value="ECO:0007669"/>
    <property type="project" value="TreeGrafter"/>
</dbReference>
<evidence type="ECO:0000313" key="3">
    <source>
        <dbReference type="EMBL" id="PLT46996.1"/>
    </source>
</evidence>
<dbReference type="Proteomes" id="UP000234789">
    <property type="component" value="Unassembled WGS sequence"/>
</dbReference>
<comment type="caution">
    <text evidence="3">The sequence shown here is derived from an EMBL/GenBank/DDBJ whole genome shotgun (WGS) entry which is preliminary data.</text>
</comment>
<dbReference type="CDD" id="cd00586">
    <property type="entry name" value="4HBT"/>
    <property type="match status" value="1"/>
</dbReference>
<dbReference type="AlphaFoldDB" id="A0A2N5N9G3"/>
<organism evidence="3 4">
    <name type="scientific">Paenibacillus pasadenensis</name>
    <dbReference type="NCBI Taxonomy" id="217090"/>
    <lineage>
        <taxon>Bacteria</taxon>
        <taxon>Bacillati</taxon>
        <taxon>Bacillota</taxon>
        <taxon>Bacilli</taxon>
        <taxon>Bacillales</taxon>
        <taxon>Paenibacillaceae</taxon>
        <taxon>Paenibacillus</taxon>
    </lineage>
</organism>
<dbReference type="OrthoDB" id="9800856at2"/>
<dbReference type="InterPro" id="IPR029069">
    <property type="entry name" value="HotDog_dom_sf"/>
</dbReference>
<dbReference type="PIRSF" id="PIRSF003230">
    <property type="entry name" value="YbgC"/>
    <property type="match status" value="1"/>
</dbReference>
<dbReference type="Gene3D" id="3.10.129.10">
    <property type="entry name" value="Hotdog Thioesterase"/>
    <property type="match status" value="1"/>
</dbReference>
<accession>A0A2N5N9G3</accession>
<dbReference type="RefSeq" id="WP_028599090.1">
    <property type="nucleotide sequence ID" value="NZ_BIMM01000056.1"/>
</dbReference>
<keyword evidence="2" id="KW-0378">Hydrolase</keyword>
<evidence type="ECO:0000256" key="2">
    <source>
        <dbReference type="ARBA" id="ARBA00022801"/>
    </source>
</evidence>
<reference evidence="3 4" key="1">
    <citation type="submission" date="2017-05" db="EMBL/GenBank/DDBJ databases">
        <title>Functional genome analysis of Paenibacillus pasadenensis strain R16: insights on endophytic life style and antifungal activity.</title>
        <authorList>
            <person name="Passera A."/>
            <person name="Marcolungo L."/>
            <person name="Casati P."/>
            <person name="Brasca M."/>
            <person name="Quaglino F."/>
            <person name="Delledonne M."/>
        </authorList>
    </citation>
    <scope>NUCLEOTIDE SEQUENCE [LARGE SCALE GENOMIC DNA]</scope>
    <source>
        <strain evidence="3 4">R16</strain>
    </source>
</reference>
<dbReference type="EMBL" id="NFEZ01000003">
    <property type="protein sequence ID" value="PLT46996.1"/>
    <property type="molecule type" value="Genomic_DNA"/>
</dbReference>
<dbReference type="PANTHER" id="PTHR31793:SF27">
    <property type="entry name" value="NOVEL THIOESTERASE SUPERFAMILY DOMAIN AND SAPOSIN A-TYPE DOMAIN CONTAINING PROTEIN (0610012H03RIK)"/>
    <property type="match status" value="1"/>
</dbReference>